<dbReference type="Proteomes" id="UP001164250">
    <property type="component" value="Chromosome 1"/>
</dbReference>
<gene>
    <name evidence="1" type="ORF">Patl1_03215</name>
</gene>
<proteinExistence type="predicted"/>
<name>A0ACC1CA17_9ROSI</name>
<reference evidence="2" key="1">
    <citation type="journal article" date="2023" name="G3 (Bethesda)">
        <title>Genome assembly and association tests identify interacting loci associated with vigor, precocity, and sex in interspecific pistachio rootstocks.</title>
        <authorList>
            <person name="Palmer W."/>
            <person name="Jacygrad E."/>
            <person name="Sagayaradj S."/>
            <person name="Cavanaugh K."/>
            <person name="Han R."/>
            <person name="Bertier L."/>
            <person name="Beede B."/>
            <person name="Kafkas S."/>
            <person name="Golino D."/>
            <person name="Preece J."/>
            <person name="Michelmore R."/>
        </authorList>
    </citation>
    <scope>NUCLEOTIDE SEQUENCE [LARGE SCALE GENOMIC DNA]</scope>
</reference>
<evidence type="ECO:0000313" key="1">
    <source>
        <dbReference type="EMBL" id="KAJ0112391.1"/>
    </source>
</evidence>
<sequence length="53" mass="6338">MAFLQMKRVVSVVLKRFKAVPVMEEGVEPKFVVHLTGQDKRWVFRSRFEDRTK</sequence>
<accession>A0ACC1CA17</accession>
<organism evidence="1 2">
    <name type="scientific">Pistacia atlantica</name>
    <dbReference type="NCBI Taxonomy" id="434234"/>
    <lineage>
        <taxon>Eukaryota</taxon>
        <taxon>Viridiplantae</taxon>
        <taxon>Streptophyta</taxon>
        <taxon>Embryophyta</taxon>
        <taxon>Tracheophyta</taxon>
        <taxon>Spermatophyta</taxon>
        <taxon>Magnoliopsida</taxon>
        <taxon>eudicotyledons</taxon>
        <taxon>Gunneridae</taxon>
        <taxon>Pentapetalae</taxon>
        <taxon>rosids</taxon>
        <taxon>malvids</taxon>
        <taxon>Sapindales</taxon>
        <taxon>Anacardiaceae</taxon>
        <taxon>Pistacia</taxon>
    </lineage>
</organism>
<evidence type="ECO:0000313" key="2">
    <source>
        <dbReference type="Proteomes" id="UP001164250"/>
    </source>
</evidence>
<protein>
    <submittedName>
        <fullName evidence="1">Uncharacterized protein</fullName>
    </submittedName>
</protein>
<dbReference type="EMBL" id="CM047897">
    <property type="protein sequence ID" value="KAJ0112391.1"/>
    <property type="molecule type" value="Genomic_DNA"/>
</dbReference>
<comment type="caution">
    <text evidence="1">The sequence shown here is derived from an EMBL/GenBank/DDBJ whole genome shotgun (WGS) entry which is preliminary data.</text>
</comment>
<keyword evidence="2" id="KW-1185">Reference proteome</keyword>